<comment type="similarity">
    <text evidence="5">Belongs to the class-III pyridoxal-phosphate-dependent aminotransferase family. ArgD subfamily.</text>
</comment>
<feature type="modified residue" description="N6-(pyridoxal phosphate)lysine" evidence="5">
    <location>
        <position position="248"/>
    </location>
</feature>
<accession>A0ABX7FM15</accession>
<evidence type="ECO:0000256" key="2">
    <source>
        <dbReference type="ARBA" id="ARBA00022605"/>
    </source>
</evidence>
<dbReference type="Gene3D" id="3.40.640.10">
    <property type="entry name" value="Type I PLP-dependent aspartate aminotransferase-like (Major domain)"/>
    <property type="match status" value="1"/>
</dbReference>
<evidence type="ECO:0000256" key="5">
    <source>
        <dbReference type="HAMAP-Rule" id="MF_01107"/>
    </source>
</evidence>
<comment type="pathway">
    <text evidence="5">Amino-acid biosynthesis; L-arginine biosynthesis; N(2)-acetyl-L-ornithine from L-glutamate: step 4/4.</text>
</comment>
<evidence type="ECO:0000256" key="3">
    <source>
        <dbReference type="ARBA" id="ARBA00022679"/>
    </source>
</evidence>
<protein>
    <recommendedName>
        <fullName evidence="5">Acetylornithine aminotransferase</fullName>
        <shortName evidence="5">ACOAT</shortName>
        <ecNumber evidence="5">2.6.1.11</ecNumber>
    </recommendedName>
</protein>
<feature type="binding site" evidence="5">
    <location>
        <begin position="101"/>
        <end position="102"/>
    </location>
    <ligand>
        <name>pyridoxal 5'-phosphate</name>
        <dbReference type="ChEBI" id="CHEBI:597326"/>
    </ligand>
</feature>
<gene>
    <name evidence="5" type="primary">argD</name>
    <name evidence="6" type="ORF">JNE38_28240</name>
</gene>
<dbReference type="PANTHER" id="PTHR11986">
    <property type="entry name" value="AMINOTRANSFERASE CLASS III"/>
    <property type="match status" value="1"/>
</dbReference>
<keyword evidence="7" id="KW-1185">Reference proteome</keyword>
<feature type="binding site" evidence="5">
    <location>
        <begin position="219"/>
        <end position="222"/>
    </location>
    <ligand>
        <name>pyridoxal 5'-phosphate</name>
        <dbReference type="ChEBI" id="CHEBI:597326"/>
    </ligand>
</feature>
<dbReference type="NCBIfam" id="TIGR00707">
    <property type="entry name" value="argD"/>
    <property type="match status" value="1"/>
</dbReference>
<keyword evidence="5" id="KW-0055">Arginine biosynthesis</keyword>
<dbReference type="InterPro" id="IPR004636">
    <property type="entry name" value="AcOrn/SuccOrn_fam"/>
</dbReference>
<comment type="cofactor">
    <cofactor evidence="5">
        <name>pyridoxal 5'-phosphate</name>
        <dbReference type="ChEBI" id="CHEBI:597326"/>
    </cofactor>
    <text evidence="5">Binds 1 pyridoxal phosphate per subunit.</text>
</comment>
<evidence type="ECO:0000313" key="7">
    <source>
        <dbReference type="Proteomes" id="UP000596248"/>
    </source>
</evidence>
<sequence>MSTVAAPFHLMNNYARWPISLVKGQGNQVWDDQGNQYLDFTSGIAVTSLGHVPPKVTAKLHEQLDTLWHCSNLVHVPQQGILAEKLSRLSGLDQAFFCNSGAEANEGLIKLARRYAQKVKGTERFEIITFEQSFHGRTLATLTATGQDKVKDGFAPLPQGFVTVPYNDLEAVKSAVTDKTCAIMLELIQGEGGVHPAGDAFVKGLRELCDAHGLLLLVDEIQTGIGRTGTWFAFQQYGVKPDAISLAKGLGSGFPIGAVVATKEVAEAFAPGTHGTTFGGNPLAATAGIATLDTMEQEAILDKVAKVHELLIQELTQLKAAHPDKVVTVRGKGLLLGVELSITAAAAVNYAREKKGVILLMAGPNVVRLLPSFITTEAEVKQAIAALDEGLSQA</sequence>
<comment type="subunit">
    <text evidence="5">Homodimer.</text>
</comment>
<dbReference type="EMBL" id="CP069127">
    <property type="protein sequence ID" value="QRG67288.1"/>
    <property type="molecule type" value="Genomic_DNA"/>
</dbReference>
<keyword evidence="5" id="KW-0963">Cytoplasm</keyword>
<dbReference type="SUPFAM" id="SSF53383">
    <property type="entry name" value="PLP-dependent transferases"/>
    <property type="match status" value="1"/>
</dbReference>
<dbReference type="HAMAP" id="MF_01107">
    <property type="entry name" value="ArgD_aminotrans_3"/>
    <property type="match status" value="1"/>
</dbReference>
<dbReference type="InterPro" id="IPR050103">
    <property type="entry name" value="Class-III_PLP-dep_AT"/>
</dbReference>
<comment type="catalytic activity">
    <reaction evidence="5">
        <text>N(2)-acetyl-L-ornithine + 2-oxoglutarate = N-acetyl-L-glutamate 5-semialdehyde + L-glutamate</text>
        <dbReference type="Rhea" id="RHEA:18049"/>
        <dbReference type="ChEBI" id="CHEBI:16810"/>
        <dbReference type="ChEBI" id="CHEBI:29123"/>
        <dbReference type="ChEBI" id="CHEBI:29985"/>
        <dbReference type="ChEBI" id="CHEBI:57805"/>
        <dbReference type="EC" id="2.6.1.11"/>
    </reaction>
</comment>
<organism evidence="6 7">
    <name type="scientific">Brevibacillus choshinensis</name>
    <dbReference type="NCBI Taxonomy" id="54911"/>
    <lineage>
        <taxon>Bacteria</taxon>
        <taxon>Bacillati</taxon>
        <taxon>Bacillota</taxon>
        <taxon>Bacilli</taxon>
        <taxon>Bacillales</taxon>
        <taxon>Paenibacillaceae</taxon>
        <taxon>Brevibacillus</taxon>
    </lineage>
</organism>
<feature type="binding site" evidence="5">
    <location>
        <position position="134"/>
    </location>
    <ligand>
        <name>pyridoxal 5'-phosphate</name>
        <dbReference type="ChEBI" id="CHEBI:597326"/>
    </ligand>
</feature>
<keyword evidence="2 5" id="KW-0028">Amino-acid biosynthesis</keyword>
<dbReference type="EC" id="2.6.1.11" evidence="5"/>
<keyword evidence="3 5" id="KW-0808">Transferase</keyword>
<evidence type="ECO:0000256" key="1">
    <source>
        <dbReference type="ARBA" id="ARBA00022576"/>
    </source>
</evidence>
<keyword evidence="4 5" id="KW-0663">Pyridoxal phosphate</keyword>
<keyword evidence="1 5" id="KW-0032">Aminotransferase</keyword>
<name>A0ABX7FM15_BRECH</name>
<dbReference type="CDD" id="cd00610">
    <property type="entry name" value="OAT_like"/>
    <property type="match status" value="1"/>
</dbReference>
<dbReference type="Gene3D" id="3.90.1150.10">
    <property type="entry name" value="Aspartate Aminotransferase, domain 1"/>
    <property type="match status" value="1"/>
</dbReference>
<dbReference type="InterPro" id="IPR015424">
    <property type="entry name" value="PyrdxlP-dep_Trfase"/>
</dbReference>
<comment type="miscellaneous">
    <text evidence="5">May also have succinyldiaminopimelate aminotransferase activity, thus carrying out the corresponding step in lysine biosynthesis.</text>
</comment>
<dbReference type="PANTHER" id="PTHR11986:SF79">
    <property type="entry name" value="ACETYLORNITHINE AMINOTRANSFERASE, MITOCHONDRIAL"/>
    <property type="match status" value="1"/>
</dbReference>
<dbReference type="Proteomes" id="UP000596248">
    <property type="component" value="Chromosome"/>
</dbReference>
<dbReference type="RefSeq" id="WP_203354347.1">
    <property type="nucleotide sequence ID" value="NZ_CP069127.1"/>
</dbReference>
<dbReference type="InterPro" id="IPR015421">
    <property type="entry name" value="PyrdxlP-dep_Trfase_major"/>
</dbReference>
<comment type="subcellular location">
    <subcellularLocation>
        <location evidence="5">Cytoplasm</location>
    </subcellularLocation>
</comment>
<dbReference type="NCBIfam" id="NF002325">
    <property type="entry name" value="PRK01278.1"/>
    <property type="match status" value="1"/>
</dbReference>
<dbReference type="InterPro" id="IPR049704">
    <property type="entry name" value="Aminotrans_3_PPA_site"/>
</dbReference>
<proteinExistence type="inferred from homology"/>
<dbReference type="InterPro" id="IPR005814">
    <property type="entry name" value="Aminotrans_3"/>
</dbReference>
<dbReference type="PIRSF" id="PIRSF000521">
    <property type="entry name" value="Transaminase_4ab_Lys_Orn"/>
    <property type="match status" value="1"/>
</dbReference>
<evidence type="ECO:0000313" key="6">
    <source>
        <dbReference type="EMBL" id="QRG67288.1"/>
    </source>
</evidence>
<dbReference type="PROSITE" id="PS00600">
    <property type="entry name" value="AA_TRANSFER_CLASS_3"/>
    <property type="match status" value="1"/>
</dbReference>
<evidence type="ECO:0000256" key="4">
    <source>
        <dbReference type="ARBA" id="ARBA00022898"/>
    </source>
</evidence>
<dbReference type="Pfam" id="PF00202">
    <property type="entry name" value="Aminotran_3"/>
    <property type="match status" value="1"/>
</dbReference>
<feature type="binding site" evidence="5">
    <location>
        <position position="276"/>
    </location>
    <ligand>
        <name>N(2)-acetyl-L-ornithine</name>
        <dbReference type="ChEBI" id="CHEBI:57805"/>
    </ligand>
</feature>
<feature type="binding site" evidence="5">
    <location>
        <position position="277"/>
    </location>
    <ligand>
        <name>pyridoxal 5'-phosphate</name>
        <dbReference type="ChEBI" id="CHEBI:597326"/>
    </ligand>
</feature>
<reference evidence="6 7" key="1">
    <citation type="submission" date="2021-01" db="EMBL/GenBank/DDBJ databases">
        <title>Identification of strong promoters based on the transcriptome of Brevibacillus choshinensis.</title>
        <authorList>
            <person name="Yao D."/>
            <person name="Zhang K."/>
            <person name="Wu J."/>
        </authorList>
    </citation>
    <scope>NUCLEOTIDE SEQUENCE [LARGE SCALE GENOMIC DNA]</scope>
    <source>
        <strain evidence="6 7">HPD31-SP3</strain>
    </source>
</reference>
<dbReference type="GO" id="GO:0008483">
    <property type="term" value="F:transaminase activity"/>
    <property type="evidence" value="ECO:0007669"/>
    <property type="project" value="UniProtKB-KW"/>
</dbReference>
<feature type="binding site" evidence="5">
    <location>
        <position position="137"/>
    </location>
    <ligand>
        <name>N(2)-acetyl-L-ornithine</name>
        <dbReference type="ChEBI" id="CHEBI:57805"/>
    </ligand>
</feature>
<dbReference type="InterPro" id="IPR015422">
    <property type="entry name" value="PyrdxlP-dep_Trfase_small"/>
</dbReference>